<name>A0ACC3MC44_9PEZI</name>
<gene>
    <name evidence="1" type="ORF">LTR37_020192</name>
</gene>
<organism evidence="1 2">
    <name type="scientific">Vermiconidia calcicola</name>
    <dbReference type="NCBI Taxonomy" id="1690605"/>
    <lineage>
        <taxon>Eukaryota</taxon>
        <taxon>Fungi</taxon>
        <taxon>Dikarya</taxon>
        <taxon>Ascomycota</taxon>
        <taxon>Pezizomycotina</taxon>
        <taxon>Dothideomycetes</taxon>
        <taxon>Dothideomycetidae</taxon>
        <taxon>Mycosphaerellales</taxon>
        <taxon>Extremaceae</taxon>
        <taxon>Vermiconidia</taxon>
    </lineage>
</organism>
<evidence type="ECO:0000313" key="1">
    <source>
        <dbReference type="EMBL" id="KAK3684517.1"/>
    </source>
</evidence>
<keyword evidence="2" id="KW-1185">Reference proteome</keyword>
<dbReference type="EMBL" id="JAUTXU010000340">
    <property type="protein sequence ID" value="KAK3684517.1"/>
    <property type="molecule type" value="Genomic_DNA"/>
</dbReference>
<protein>
    <submittedName>
        <fullName evidence="1">Uncharacterized protein</fullName>
    </submittedName>
</protein>
<proteinExistence type="predicted"/>
<reference evidence="1" key="1">
    <citation type="submission" date="2023-07" db="EMBL/GenBank/DDBJ databases">
        <title>Black Yeasts Isolated from many extreme environments.</title>
        <authorList>
            <person name="Coleine C."/>
            <person name="Stajich J.E."/>
            <person name="Selbmann L."/>
        </authorList>
    </citation>
    <scope>NUCLEOTIDE SEQUENCE</scope>
    <source>
        <strain evidence="1">CCFEE 5714</strain>
    </source>
</reference>
<dbReference type="Proteomes" id="UP001281147">
    <property type="component" value="Unassembled WGS sequence"/>
</dbReference>
<accession>A0ACC3MC44</accession>
<sequence>MNSPIFTATWQAAALSGLSNILGQAIKCYQSNRPFSLNTTDLVHFVLFTVLSCPPNFMWQGWLEQRFPGYTQKAVTDKKTDEKTQQPKTEKSLNVRNTAIKFALDQTIGATINTILFIAGIDLLRGRSLGTATADCKEQFWPLVFAGLKLWPMVSIFNFTMVPVEYRTVVGSVVGLFWGIYLSLISSSG</sequence>
<evidence type="ECO:0000313" key="2">
    <source>
        <dbReference type="Proteomes" id="UP001281147"/>
    </source>
</evidence>
<comment type="caution">
    <text evidence="1">The sequence shown here is derived from an EMBL/GenBank/DDBJ whole genome shotgun (WGS) entry which is preliminary data.</text>
</comment>